<comment type="caution">
    <text evidence="12">The sequence shown here is derived from an EMBL/GenBank/DDBJ whole genome shotgun (WGS) entry which is preliminary data.</text>
</comment>
<evidence type="ECO:0000256" key="10">
    <source>
        <dbReference type="ARBA" id="ARBA00023136"/>
    </source>
</evidence>
<evidence type="ECO:0000256" key="7">
    <source>
        <dbReference type="ARBA" id="ARBA00022958"/>
    </source>
</evidence>
<gene>
    <name evidence="11" type="primary">kdpC</name>
    <name evidence="12" type="ORF">BDZ31_004670</name>
</gene>
<evidence type="ECO:0000256" key="6">
    <source>
        <dbReference type="ARBA" id="ARBA00022840"/>
    </source>
</evidence>
<dbReference type="PANTHER" id="PTHR30042">
    <property type="entry name" value="POTASSIUM-TRANSPORTING ATPASE C CHAIN"/>
    <property type="match status" value="1"/>
</dbReference>
<evidence type="ECO:0000256" key="8">
    <source>
        <dbReference type="ARBA" id="ARBA00022989"/>
    </source>
</evidence>
<evidence type="ECO:0000256" key="2">
    <source>
        <dbReference type="ARBA" id="ARBA00022475"/>
    </source>
</evidence>
<comment type="function">
    <text evidence="11">Part of the high-affinity ATP-driven potassium transport (or Kdp) system, which catalyzes the hydrolysis of ATP coupled with the electrogenic transport of potassium into the cytoplasm. This subunit acts as a catalytic chaperone that increases the ATP-binding affinity of the ATP-hydrolyzing subunit KdpB by the formation of a transient KdpB/KdpC/ATP ternary complex.</text>
</comment>
<dbReference type="PANTHER" id="PTHR30042:SF2">
    <property type="entry name" value="POTASSIUM-TRANSPORTING ATPASE KDPC SUBUNIT"/>
    <property type="match status" value="1"/>
</dbReference>
<dbReference type="HAMAP" id="MF_00276">
    <property type="entry name" value="KdpC"/>
    <property type="match status" value="1"/>
</dbReference>
<dbReference type="InterPro" id="IPR003820">
    <property type="entry name" value="KdpC"/>
</dbReference>
<dbReference type="RefSeq" id="WP_183345633.1">
    <property type="nucleotide sequence ID" value="NZ_JACHNU010000010.1"/>
</dbReference>
<evidence type="ECO:0000313" key="13">
    <source>
        <dbReference type="Proteomes" id="UP000585272"/>
    </source>
</evidence>
<protein>
    <recommendedName>
        <fullName evidence="11">Potassium-transporting ATPase KdpC subunit</fullName>
    </recommendedName>
    <alternativeName>
        <fullName evidence="11">ATP phosphohydrolase [potassium-transporting] C chain</fullName>
    </alternativeName>
    <alternativeName>
        <fullName evidence="11">Potassium-binding and translocating subunit C</fullName>
    </alternativeName>
    <alternativeName>
        <fullName evidence="11">Potassium-translocating ATPase C chain</fullName>
    </alternativeName>
</protein>
<keyword evidence="6 11" id="KW-0067">ATP-binding</keyword>
<comment type="subcellular location">
    <subcellularLocation>
        <location evidence="11">Cell membrane</location>
        <topology evidence="11">Single-pass membrane protein</topology>
    </subcellularLocation>
</comment>
<evidence type="ECO:0000256" key="4">
    <source>
        <dbReference type="ARBA" id="ARBA00022692"/>
    </source>
</evidence>
<keyword evidence="5 11" id="KW-0547">Nucleotide-binding</keyword>
<name>A0A840ILD2_9ACTN</name>
<keyword evidence="4 11" id="KW-0812">Transmembrane</keyword>
<dbReference type="PIRSF" id="PIRSF001296">
    <property type="entry name" value="K_ATPase_KdpC"/>
    <property type="match status" value="1"/>
</dbReference>
<sequence>MKRDAHATVVALAVLTLVLGLAYPLAVTGVGQVAFHDAANGSQLTVDGRTVGSRLLGQGFRATRYFHSRPSQTDWNPSATAFSNAGPNGADTRAAIAARAAAYLRLEGRYDSGLTRAAIPPDAVQTSGSGVDPHITVANARIQARRVAQVRGLPLARVDRLVDEHTDGRGLGLFGEPGVNVLELNVALDQETAR</sequence>
<accession>A0A840ILD2</accession>
<keyword evidence="3 11" id="KW-0633">Potassium transport</keyword>
<keyword evidence="1 11" id="KW-0813">Transport</keyword>
<dbReference type="EMBL" id="JACHNU010000010">
    <property type="protein sequence ID" value="MBB4665051.1"/>
    <property type="molecule type" value="Genomic_DNA"/>
</dbReference>
<dbReference type="NCBIfam" id="NF001454">
    <property type="entry name" value="PRK00315.1"/>
    <property type="match status" value="1"/>
</dbReference>
<dbReference type="GO" id="GO:0008556">
    <property type="term" value="F:P-type potassium transmembrane transporter activity"/>
    <property type="evidence" value="ECO:0007669"/>
    <property type="project" value="InterPro"/>
</dbReference>
<keyword evidence="7 11" id="KW-0630">Potassium</keyword>
<evidence type="ECO:0000256" key="9">
    <source>
        <dbReference type="ARBA" id="ARBA00023065"/>
    </source>
</evidence>
<evidence type="ECO:0000256" key="5">
    <source>
        <dbReference type="ARBA" id="ARBA00022741"/>
    </source>
</evidence>
<dbReference type="Pfam" id="PF02669">
    <property type="entry name" value="KdpC"/>
    <property type="match status" value="1"/>
</dbReference>
<dbReference type="AlphaFoldDB" id="A0A840ILD2"/>
<evidence type="ECO:0000256" key="1">
    <source>
        <dbReference type="ARBA" id="ARBA00022448"/>
    </source>
</evidence>
<evidence type="ECO:0000256" key="3">
    <source>
        <dbReference type="ARBA" id="ARBA00022538"/>
    </source>
</evidence>
<keyword evidence="8 11" id="KW-1133">Transmembrane helix</keyword>
<keyword evidence="13" id="KW-1185">Reference proteome</keyword>
<keyword evidence="2 11" id="KW-1003">Cell membrane</keyword>
<dbReference type="Proteomes" id="UP000585272">
    <property type="component" value="Unassembled WGS sequence"/>
</dbReference>
<proteinExistence type="inferred from homology"/>
<dbReference type="GO" id="GO:0005524">
    <property type="term" value="F:ATP binding"/>
    <property type="evidence" value="ECO:0007669"/>
    <property type="project" value="UniProtKB-UniRule"/>
</dbReference>
<evidence type="ECO:0000256" key="11">
    <source>
        <dbReference type="HAMAP-Rule" id="MF_00276"/>
    </source>
</evidence>
<organism evidence="12 13">
    <name type="scientific">Conexibacter arvalis</name>
    <dbReference type="NCBI Taxonomy" id="912552"/>
    <lineage>
        <taxon>Bacteria</taxon>
        <taxon>Bacillati</taxon>
        <taxon>Actinomycetota</taxon>
        <taxon>Thermoleophilia</taxon>
        <taxon>Solirubrobacterales</taxon>
        <taxon>Conexibacteraceae</taxon>
        <taxon>Conexibacter</taxon>
    </lineage>
</organism>
<comment type="similarity">
    <text evidence="11">Belongs to the KdpC family.</text>
</comment>
<keyword evidence="9 11" id="KW-0406">Ion transport</keyword>
<evidence type="ECO:0000313" key="12">
    <source>
        <dbReference type="EMBL" id="MBB4665051.1"/>
    </source>
</evidence>
<dbReference type="GO" id="GO:0005886">
    <property type="term" value="C:plasma membrane"/>
    <property type="evidence" value="ECO:0007669"/>
    <property type="project" value="UniProtKB-SubCell"/>
</dbReference>
<dbReference type="NCBIfam" id="TIGR00681">
    <property type="entry name" value="kdpC"/>
    <property type="match status" value="1"/>
</dbReference>
<reference evidence="12 13" key="1">
    <citation type="submission" date="2020-08" db="EMBL/GenBank/DDBJ databases">
        <title>Genomic Encyclopedia of Archaeal and Bacterial Type Strains, Phase II (KMG-II): from individual species to whole genera.</title>
        <authorList>
            <person name="Goeker M."/>
        </authorList>
    </citation>
    <scope>NUCLEOTIDE SEQUENCE [LARGE SCALE GENOMIC DNA]</scope>
    <source>
        <strain evidence="12 13">DSM 23288</strain>
    </source>
</reference>
<comment type="subunit">
    <text evidence="11">The system is composed of three essential subunits: KdpA, KdpB and KdpC.</text>
</comment>
<keyword evidence="10 11" id="KW-0472">Membrane</keyword>